<dbReference type="GO" id="GO:0048513">
    <property type="term" value="P:animal organ development"/>
    <property type="evidence" value="ECO:0007669"/>
    <property type="project" value="UniProtKB-ARBA"/>
</dbReference>
<name>A0A8C3PED7_CHRPI</name>
<dbReference type="GO" id="GO:0036064">
    <property type="term" value="C:ciliary basal body"/>
    <property type="evidence" value="ECO:0007669"/>
    <property type="project" value="TreeGrafter"/>
</dbReference>
<evidence type="ECO:0000256" key="3">
    <source>
        <dbReference type="ARBA" id="ARBA00022490"/>
    </source>
</evidence>
<keyword evidence="7" id="KW-0966">Cell projection</keyword>
<evidence type="ECO:0000256" key="6">
    <source>
        <dbReference type="ARBA" id="ARBA00023212"/>
    </source>
</evidence>
<feature type="region of interest" description="Disordered" evidence="11">
    <location>
        <begin position="573"/>
        <end position="601"/>
    </location>
</feature>
<dbReference type="PANTHER" id="PTHR31363">
    <property type="entry name" value="TRAF3-INTERACTING PROTEIN 1"/>
    <property type="match status" value="1"/>
</dbReference>
<dbReference type="AlphaFoldDB" id="A0A8C3PED7"/>
<dbReference type="Gene3D" id="1.10.418.50">
    <property type="entry name" value="Microtubule-binding protein MIP-T3"/>
    <property type="match status" value="1"/>
</dbReference>
<dbReference type="GO" id="GO:0030992">
    <property type="term" value="C:intraciliary transport particle B"/>
    <property type="evidence" value="ECO:0007669"/>
    <property type="project" value="TreeGrafter"/>
</dbReference>
<accession>A0A8C3PED7</accession>
<feature type="compositionally biased region" description="Basic and acidic residues" evidence="11">
    <location>
        <begin position="425"/>
        <end position="447"/>
    </location>
</feature>
<dbReference type="KEGG" id="cpic:101934120"/>
<feature type="compositionally biased region" description="Polar residues" evidence="11">
    <location>
        <begin position="405"/>
        <end position="422"/>
    </location>
</feature>
<feature type="compositionally biased region" description="Basic and acidic residues" evidence="11">
    <location>
        <begin position="375"/>
        <end position="384"/>
    </location>
</feature>
<dbReference type="Pfam" id="PF17749">
    <property type="entry name" value="MIP-T3_C"/>
    <property type="match status" value="1"/>
</dbReference>
<dbReference type="PANTHER" id="PTHR31363:SF0">
    <property type="entry name" value="TRAF3-INTERACTING PROTEIN 1"/>
    <property type="match status" value="1"/>
</dbReference>
<sequence>MNGAVVRRTQESLGRVIRKPPLTDRLLSKPPFRYLHDVIGEVIRVTGFMNGLYTDFEMKSDNVKDKDAKISFLQKAIDVVIMVTGEPLSVKPARIVAGHEPERTNEFLQAIGKCCLNKLSSDDAVKRVLAGDKADIKGKPPSTSKSQDKENRESRAEEQKSHKDKEGRGDNEIKDRSTSRDRKPREELKEEEKKQKEKERDKHKDNEDRHKDLEADNFREDEKHERERSKNRTSKQGRETEKSRDKEKGDAEREKDLERDKGQEKERKNEGGKEKEKLKERDKEKGRDKDREKDRDRGKERERDRRRERGKDGERLKEGGTDKAEKKSTGSEDTLAKKTERSSKDTKTEPDKESGSPARIPRQSSTKGPRQRVKPGAEGRKEASKTATSALVEKAASILKEKAESVTTMQEPGVLETNSPADNVSDEKAASILHAKAEPRPAIKHQGESASDAEGEAGNRASEKPMVSENGEVSNDLPPHVTQRRPPRPNSARPAPPRIKRQESAEFLLPERNGSGKAVSNVIIDKQNSDDEDDQFVVEAAPQLPEMPEMETEPIVELDGDEKHGGLVKRILETKRDYETSQQSKSTEKEKPLLSEAARRKEKDLVSKEIEKFCASIQTLCRSALPLGKIMDYIQEDMDSMKNELQMWQHENKQHAEALQKEQSITDSAVEPLKADLAELEQLIKDQQDKICTVKANVLKKEEKIRKMVLNINLSTRR</sequence>
<dbReference type="GO" id="GO:0042073">
    <property type="term" value="P:intraciliary transport"/>
    <property type="evidence" value="ECO:0007669"/>
    <property type="project" value="TreeGrafter"/>
</dbReference>
<evidence type="ECO:0000256" key="7">
    <source>
        <dbReference type="ARBA" id="ARBA00023273"/>
    </source>
</evidence>
<organism evidence="12 13">
    <name type="scientific">Chrysemys picta bellii</name>
    <name type="common">Western painted turtle</name>
    <name type="synonym">Emys bellii</name>
    <dbReference type="NCBI Taxonomy" id="8478"/>
    <lineage>
        <taxon>Eukaryota</taxon>
        <taxon>Metazoa</taxon>
        <taxon>Chordata</taxon>
        <taxon>Craniata</taxon>
        <taxon>Vertebrata</taxon>
        <taxon>Euteleostomi</taxon>
        <taxon>Archelosauria</taxon>
        <taxon>Testudinata</taxon>
        <taxon>Testudines</taxon>
        <taxon>Cryptodira</taxon>
        <taxon>Durocryptodira</taxon>
        <taxon>Testudinoidea</taxon>
        <taxon>Emydidae</taxon>
        <taxon>Chrysemys</taxon>
    </lineage>
</organism>
<dbReference type="GeneTree" id="ENSGT00720000108822"/>
<dbReference type="FunFam" id="1.10.418.50:FF:000001">
    <property type="entry name" value="TRAF3-interacting protein 1 isoform X1"/>
    <property type="match status" value="1"/>
</dbReference>
<keyword evidence="13" id="KW-1185">Reference proteome</keyword>
<dbReference type="GO" id="GO:0005930">
    <property type="term" value="C:axoneme"/>
    <property type="evidence" value="ECO:0007669"/>
    <property type="project" value="UniProtKB-SubCell"/>
</dbReference>
<dbReference type="InterPro" id="IPR018799">
    <property type="entry name" value="TRAF3IP1"/>
</dbReference>
<dbReference type="GO" id="GO:0008017">
    <property type="term" value="F:microtubule binding"/>
    <property type="evidence" value="ECO:0007669"/>
    <property type="project" value="InterPro"/>
</dbReference>
<evidence type="ECO:0000313" key="13">
    <source>
        <dbReference type="Proteomes" id="UP000694380"/>
    </source>
</evidence>
<dbReference type="InterPro" id="IPR042576">
    <property type="entry name" value="TRAF3IP1_N_sf"/>
</dbReference>
<dbReference type="Ensembl" id="ENSCPBT00000042848.1">
    <property type="protein sequence ID" value="ENSCPBP00000036532.1"/>
    <property type="gene ID" value="ENSCPBG00000025359.1"/>
</dbReference>
<keyword evidence="6" id="KW-0206">Cytoskeleton</keyword>
<keyword evidence="3" id="KW-0963">Cytoplasm</keyword>
<evidence type="ECO:0000256" key="11">
    <source>
        <dbReference type="SAM" id="MobiDB-lite"/>
    </source>
</evidence>
<feature type="compositionally biased region" description="Basic and acidic residues" evidence="11">
    <location>
        <begin position="146"/>
        <end position="354"/>
    </location>
</feature>
<evidence type="ECO:0000256" key="4">
    <source>
        <dbReference type="ARBA" id="ARBA00022794"/>
    </source>
</evidence>
<dbReference type="OrthoDB" id="10258914at2759"/>
<reference evidence="12" key="1">
    <citation type="submission" date="2025-08" db="UniProtKB">
        <authorList>
            <consortium name="Ensembl"/>
        </authorList>
    </citation>
    <scope>IDENTIFICATION</scope>
</reference>
<dbReference type="Pfam" id="PF10243">
    <property type="entry name" value="MIP-T3"/>
    <property type="match status" value="1"/>
</dbReference>
<feature type="region of interest" description="Disordered" evidence="11">
    <location>
        <begin position="131"/>
        <end position="389"/>
    </location>
</feature>
<dbReference type="Proteomes" id="UP000694380">
    <property type="component" value="Unplaced"/>
</dbReference>
<comment type="subcellular location">
    <subcellularLocation>
        <location evidence="2">Cytoplasm</location>
        <location evidence="2">Cytoskeleton</location>
        <location evidence="2">Cilium axoneme</location>
    </subcellularLocation>
    <subcellularLocation>
        <location evidence="1">Cytoplasm</location>
        <location evidence="1">Cytoskeleton</location>
        <location evidence="1">Cilium basal body</location>
    </subcellularLocation>
</comment>
<keyword evidence="4" id="KW-0970">Cilium biogenesis/degradation</keyword>
<dbReference type="GO" id="GO:0060271">
    <property type="term" value="P:cilium assembly"/>
    <property type="evidence" value="ECO:0007669"/>
    <property type="project" value="TreeGrafter"/>
</dbReference>
<feature type="coiled-coil region" evidence="10">
    <location>
        <begin position="631"/>
        <end position="690"/>
    </location>
</feature>
<feature type="compositionally biased region" description="Basic and acidic residues" evidence="11">
    <location>
        <begin position="586"/>
        <end position="601"/>
    </location>
</feature>
<evidence type="ECO:0000313" key="12">
    <source>
        <dbReference type="Ensembl" id="ENSCPBP00000036532.1"/>
    </source>
</evidence>
<feature type="region of interest" description="Disordered" evidence="11">
    <location>
        <begin position="403"/>
        <end position="535"/>
    </location>
</feature>
<proteinExistence type="inferred from homology"/>
<keyword evidence="5 10" id="KW-0175">Coiled coil</keyword>
<evidence type="ECO:0000256" key="1">
    <source>
        <dbReference type="ARBA" id="ARBA00004120"/>
    </source>
</evidence>
<reference evidence="12" key="2">
    <citation type="submission" date="2025-09" db="UniProtKB">
        <authorList>
            <consortium name="Ensembl"/>
        </authorList>
    </citation>
    <scope>IDENTIFICATION</scope>
</reference>
<dbReference type="InterPro" id="IPR040468">
    <property type="entry name" value="TRAF3IP1_N"/>
</dbReference>
<evidence type="ECO:0000256" key="5">
    <source>
        <dbReference type="ARBA" id="ARBA00023054"/>
    </source>
</evidence>
<dbReference type="GO" id="GO:0070507">
    <property type="term" value="P:regulation of microtubule cytoskeleton organization"/>
    <property type="evidence" value="ECO:0007669"/>
    <property type="project" value="TreeGrafter"/>
</dbReference>
<protein>
    <recommendedName>
        <fullName evidence="9">TRAF3-interacting protein 1</fullName>
    </recommendedName>
</protein>
<gene>
    <name evidence="12" type="primary">TRAF3IP1</name>
</gene>
<dbReference type="InterPro" id="IPR041476">
    <property type="entry name" value="TRAF3IP1_C"/>
</dbReference>
<comment type="similarity">
    <text evidence="8">Belongs to the TRAF3IP1 family.</text>
</comment>
<evidence type="ECO:0000256" key="10">
    <source>
        <dbReference type="SAM" id="Coils"/>
    </source>
</evidence>
<evidence type="ECO:0000256" key="8">
    <source>
        <dbReference type="ARBA" id="ARBA00043971"/>
    </source>
</evidence>
<evidence type="ECO:0000256" key="9">
    <source>
        <dbReference type="ARBA" id="ARBA00070492"/>
    </source>
</evidence>
<dbReference type="CTD" id="26146"/>
<evidence type="ECO:0000256" key="2">
    <source>
        <dbReference type="ARBA" id="ARBA00004430"/>
    </source>
</evidence>
<dbReference type="GO" id="GO:0048731">
    <property type="term" value="P:system development"/>
    <property type="evidence" value="ECO:0007669"/>
    <property type="project" value="UniProtKB-ARBA"/>
</dbReference>
<dbReference type="GeneID" id="101936722"/>